<dbReference type="OrthoDB" id="510539at2759"/>
<dbReference type="AlphaFoldDB" id="T1G4A5"/>
<evidence type="ECO:0000259" key="18">
    <source>
        <dbReference type="Pfam" id="PF11838"/>
    </source>
</evidence>
<dbReference type="EMBL" id="AMQM01004897">
    <property type="status" value="NOT_ANNOTATED_CDS"/>
    <property type="molecule type" value="Genomic_DNA"/>
</dbReference>
<reference evidence="22" key="1">
    <citation type="submission" date="2012-12" db="EMBL/GenBank/DDBJ databases">
        <authorList>
            <person name="Hellsten U."/>
            <person name="Grimwood J."/>
            <person name="Chapman J.A."/>
            <person name="Shapiro H."/>
            <person name="Aerts A."/>
            <person name="Otillar R.P."/>
            <person name="Terry A.Y."/>
            <person name="Boore J.L."/>
            <person name="Simakov O."/>
            <person name="Marletaz F."/>
            <person name="Cho S.-J."/>
            <person name="Edsinger-Gonzales E."/>
            <person name="Havlak P."/>
            <person name="Kuo D.-H."/>
            <person name="Larsson T."/>
            <person name="Lv J."/>
            <person name="Arendt D."/>
            <person name="Savage R."/>
            <person name="Osoegawa K."/>
            <person name="de Jong P."/>
            <person name="Lindberg D.R."/>
            <person name="Seaver E.C."/>
            <person name="Weisblat D.A."/>
            <person name="Putnam N.H."/>
            <person name="Grigoriev I.V."/>
            <person name="Rokhsar D.S."/>
        </authorList>
    </citation>
    <scope>NUCLEOTIDE SEQUENCE</scope>
</reference>
<dbReference type="Pfam" id="PF17900">
    <property type="entry name" value="Peptidase_M1_N"/>
    <property type="match status" value="1"/>
</dbReference>
<keyword evidence="3 16" id="KW-0031">Aminopeptidase</keyword>
<dbReference type="SUPFAM" id="SSF63737">
    <property type="entry name" value="Leukotriene A4 hydrolase N-terminal domain"/>
    <property type="match status" value="1"/>
</dbReference>
<dbReference type="GO" id="GO:0006508">
    <property type="term" value="P:proteolysis"/>
    <property type="evidence" value="ECO:0000318"/>
    <property type="project" value="GO_Central"/>
</dbReference>
<evidence type="ECO:0000256" key="1">
    <source>
        <dbReference type="ARBA" id="ARBA00004236"/>
    </source>
</evidence>
<evidence type="ECO:0000256" key="16">
    <source>
        <dbReference type="RuleBase" id="RU364040"/>
    </source>
</evidence>
<evidence type="ECO:0000256" key="7">
    <source>
        <dbReference type="ARBA" id="ARBA00022801"/>
    </source>
</evidence>
<keyword evidence="12" id="KW-0325">Glycoprotein</keyword>
<feature type="site" description="Transition state stabilizer" evidence="15">
    <location>
        <position position="462"/>
    </location>
</feature>
<evidence type="ECO:0000256" key="8">
    <source>
        <dbReference type="ARBA" id="ARBA00022833"/>
    </source>
</evidence>
<evidence type="ECO:0000256" key="11">
    <source>
        <dbReference type="ARBA" id="ARBA00023157"/>
    </source>
</evidence>
<evidence type="ECO:0000256" key="4">
    <source>
        <dbReference type="ARBA" id="ARBA00022475"/>
    </source>
</evidence>
<reference evidence="21" key="3">
    <citation type="submission" date="2015-06" db="UniProtKB">
        <authorList>
            <consortium name="EnsemblMetazoa"/>
        </authorList>
    </citation>
    <scope>IDENTIFICATION</scope>
</reference>
<gene>
    <name evidence="21" type="primary">20215903</name>
    <name evidence="20" type="ORF">HELRODRAFT_81167</name>
</gene>
<dbReference type="Gene3D" id="2.60.40.1730">
    <property type="entry name" value="tricorn interacting facor f3 domain"/>
    <property type="match status" value="1"/>
</dbReference>
<dbReference type="CDD" id="cd09601">
    <property type="entry name" value="M1_APN-Q_like"/>
    <property type="match status" value="1"/>
</dbReference>
<dbReference type="PANTHER" id="PTHR11533">
    <property type="entry name" value="PROTEASE M1 ZINC METALLOPROTEASE"/>
    <property type="match status" value="1"/>
</dbReference>
<dbReference type="FunFam" id="1.25.50.20:FF:000001">
    <property type="entry name" value="Aminopeptidase"/>
    <property type="match status" value="1"/>
</dbReference>
<evidence type="ECO:0000256" key="6">
    <source>
        <dbReference type="ARBA" id="ARBA00022723"/>
    </source>
</evidence>
<dbReference type="GO" id="GO:0005615">
    <property type="term" value="C:extracellular space"/>
    <property type="evidence" value="ECO:0000318"/>
    <property type="project" value="GO_Central"/>
</dbReference>
<keyword evidence="22" id="KW-1185">Reference proteome</keyword>
<feature type="domain" description="Aminopeptidase N-like N-terminal" evidence="19">
    <location>
        <begin position="81"/>
        <end position="269"/>
    </location>
</feature>
<dbReference type="InterPro" id="IPR001930">
    <property type="entry name" value="Peptidase_M1"/>
</dbReference>
<dbReference type="HOGENOM" id="CLU_003705_0_1_1"/>
<dbReference type="EC" id="3.4.11.-" evidence="16"/>
<evidence type="ECO:0000256" key="13">
    <source>
        <dbReference type="PIRSR" id="PIRSR634016-1"/>
    </source>
</evidence>
<keyword evidence="4" id="KW-1003">Cell membrane</keyword>
<dbReference type="EMBL" id="KB096716">
    <property type="protein sequence ID" value="ESO02908.1"/>
    <property type="molecule type" value="Genomic_DNA"/>
</dbReference>
<keyword evidence="7 16" id="KW-0378">Hydrolase</keyword>
<proteinExistence type="inferred from homology"/>
<dbReference type="InterPro" id="IPR014782">
    <property type="entry name" value="Peptidase_M1_dom"/>
</dbReference>
<dbReference type="PRINTS" id="PR00756">
    <property type="entry name" value="ALADIPTASE"/>
</dbReference>
<feature type="binding site" evidence="14">
    <location>
        <position position="380"/>
    </location>
    <ligand>
        <name>Zn(2+)</name>
        <dbReference type="ChEBI" id="CHEBI:29105"/>
        <note>catalytic</note>
    </ligand>
</feature>
<evidence type="ECO:0000259" key="19">
    <source>
        <dbReference type="Pfam" id="PF17900"/>
    </source>
</evidence>
<sequence>MAGALIFCILLIIILTALLFTNILNCYNLPPLISTITDKLTSKNNVDSTEDSTLNKKNSADNQISPFEPWPHLRLPRTINPTRYNISLDINLVDFVFHGSVDILVEVHENTSWIILHATAIHIKNSSVEVVKKNFPHESIAISRLYSNGSNEMYAIQTVDMLIKNSCYIIKFRNFSGILGDELKGLYRSSYQSFDGSTKYLAVSQLQSTDARRVFPCFDEPDMKAVFAVAIRHHRNYTALSNMAVRRRTFDGEAVLVEFHDTPIMSTYLLAFLVADFVNKSIENSNGFKIQVWSRRDLEEQTSYALEFVNKTYEFFSDYFGCSEVVTKTDHVAVPDFSAGAMENWGLVFYRETSMLHDNNSSSIPNMYWVSLVMAHEISHSWFGNMVTMKWWDDLWLNEGFANTLMFLALDHFEKNWKVFDLQLVSYIHPVMTKDSLNTSHAVSTAIIHLDNITTSFDAISYDKGMALLRMLNGFLGAENFKNGLKNYIKKFKFSNANMSQLWSIFESSSEQKIEVGKIMNTWTLQMGFPVVIIKHIRNNLYLIDQKRFLMNAQDSYEVQSSPYQYKWIIPFMYKIEDDDAVHTVWINDSSLFKMKIPSNKWVLGNINSTGLYRVNYEINQWKLIIKQLYRNHKVFSVANRAGLINDAFNLARANMLPYEIVLNLSMYLYKEDDYVPWKAFFDSMEFIEDMLSTSNFYGKLKNLLRKLIIPKLPKNLDLMEDKDLLKINFDQLMLSQAIRSNIKHVIQWAKQKFEDWMYSNAKIPTHYTFEIYSVGVMKGDEKEWDFVWDKVRKTLIASDVEYLMNALAYSQQQWLLWRYASYSLNNSLIKVQDVRNLFKYFTATPLSRSISLEFLLTNWDEICLKFESDAFLLRDVICYTMTSINSEYHHQQLKELFTARPPPGVALKSFENALALIRSNINWMNLNQESIGRWFNTYSLETFVTQMTN</sequence>
<dbReference type="InterPro" id="IPR042097">
    <property type="entry name" value="Aminopeptidase_N-like_N_sf"/>
</dbReference>
<dbReference type="Gene3D" id="2.60.40.1910">
    <property type="match status" value="1"/>
</dbReference>
<dbReference type="InterPro" id="IPR034016">
    <property type="entry name" value="M1_APN-typ"/>
</dbReference>
<dbReference type="eggNOG" id="KOG1046">
    <property type="taxonomic scope" value="Eukaryota"/>
</dbReference>
<dbReference type="Proteomes" id="UP000015101">
    <property type="component" value="Unassembled WGS sequence"/>
</dbReference>
<organism evidence="21 22">
    <name type="scientific">Helobdella robusta</name>
    <name type="common">Californian leech</name>
    <dbReference type="NCBI Taxonomy" id="6412"/>
    <lineage>
        <taxon>Eukaryota</taxon>
        <taxon>Metazoa</taxon>
        <taxon>Spiralia</taxon>
        <taxon>Lophotrochozoa</taxon>
        <taxon>Annelida</taxon>
        <taxon>Clitellata</taxon>
        <taxon>Hirudinea</taxon>
        <taxon>Rhynchobdellida</taxon>
        <taxon>Glossiphoniidae</taxon>
        <taxon>Helobdella</taxon>
    </lineage>
</organism>
<evidence type="ECO:0000256" key="14">
    <source>
        <dbReference type="PIRSR" id="PIRSR634016-3"/>
    </source>
</evidence>
<accession>T1G4A5</accession>
<dbReference type="SUPFAM" id="SSF55486">
    <property type="entry name" value="Metalloproteases ('zincins'), catalytic domain"/>
    <property type="match status" value="1"/>
</dbReference>
<dbReference type="GO" id="GO:0005886">
    <property type="term" value="C:plasma membrane"/>
    <property type="evidence" value="ECO:0007669"/>
    <property type="project" value="UniProtKB-SubCell"/>
</dbReference>
<keyword evidence="11" id="KW-1015">Disulfide bond</keyword>
<evidence type="ECO:0000256" key="12">
    <source>
        <dbReference type="ARBA" id="ARBA00023180"/>
    </source>
</evidence>
<dbReference type="InterPro" id="IPR027268">
    <property type="entry name" value="Peptidase_M4/M1_CTD_sf"/>
</dbReference>
<dbReference type="KEGG" id="hro:HELRODRAFT_81167"/>
<feature type="binding site" evidence="14">
    <location>
        <position position="376"/>
    </location>
    <ligand>
        <name>Zn(2+)</name>
        <dbReference type="ChEBI" id="CHEBI:29105"/>
        <note>catalytic</note>
    </ligand>
</feature>
<dbReference type="Gene3D" id="1.10.390.10">
    <property type="entry name" value="Neutral Protease Domain 2"/>
    <property type="match status" value="1"/>
</dbReference>
<dbReference type="GO" id="GO:0043171">
    <property type="term" value="P:peptide catabolic process"/>
    <property type="evidence" value="ECO:0000318"/>
    <property type="project" value="GO_Central"/>
</dbReference>
<dbReference type="InterPro" id="IPR024571">
    <property type="entry name" value="ERAP1-like_C_dom"/>
</dbReference>
<dbReference type="GO" id="GO:0070006">
    <property type="term" value="F:metalloaminopeptidase activity"/>
    <property type="evidence" value="ECO:0000318"/>
    <property type="project" value="GO_Central"/>
</dbReference>
<dbReference type="InterPro" id="IPR050344">
    <property type="entry name" value="Peptidase_M1_aminopeptidases"/>
</dbReference>
<dbReference type="FunFam" id="2.60.40.1910:FF:000003">
    <property type="entry name" value="Aminopeptidase"/>
    <property type="match status" value="1"/>
</dbReference>
<comment type="subcellular location">
    <subcellularLocation>
        <location evidence="1">Cell membrane</location>
    </subcellularLocation>
</comment>
<keyword evidence="6 14" id="KW-0479">Metal-binding</keyword>
<dbReference type="GO" id="GO:0008270">
    <property type="term" value="F:zinc ion binding"/>
    <property type="evidence" value="ECO:0007669"/>
    <property type="project" value="UniProtKB-UniRule"/>
</dbReference>
<evidence type="ECO:0000256" key="9">
    <source>
        <dbReference type="ARBA" id="ARBA00023049"/>
    </source>
</evidence>
<evidence type="ECO:0000256" key="5">
    <source>
        <dbReference type="ARBA" id="ARBA00022670"/>
    </source>
</evidence>
<feature type="active site" description="Proton acceptor" evidence="13">
    <location>
        <position position="377"/>
    </location>
</feature>
<dbReference type="Gene3D" id="1.25.50.20">
    <property type="match status" value="1"/>
</dbReference>
<dbReference type="InParanoid" id="T1G4A5"/>
<dbReference type="FunCoup" id="T1G4A5">
    <property type="interactions" value="416"/>
</dbReference>
<keyword evidence="10" id="KW-0472">Membrane</keyword>
<dbReference type="PANTHER" id="PTHR11533:SF294">
    <property type="entry name" value="THYROTROPIN-RELEASING HORMONE-DEGRADING ECTOENZYME"/>
    <property type="match status" value="1"/>
</dbReference>
<feature type="binding site" evidence="14">
    <location>
        <position position="399"/>
    </location>
    <ligand>
        <name>Zn(2+)</name>
        <dbReference type="ChEBI" id="CHEBI:29105"/>
        <note>catalytic</note>
    </ligand>
</feature>
<dbReference type="Pfam" id="PF11838">
    <property type="entry name" value="ERAP1_C"/>
    <property type="match status" value="1"/>
</dbReference>
<reference evidence="20 22" key="2">
    <citation type="journal article" date="2013" name="Nature">
        <title>Insights into bilaterian evolution from three spiralian genomes.</title>
        <authorList>
            <person name="Simakov O."/>
            <person name="Marletaz F."/>
            <person name="Cho S.J."/>
            <person name="Edsinger-Gonzales E."/>
            <person name="Havlak P."/>
            <person name="Hellsten U."/>
            <person name="Kuo D.H."/>
            <person name="Larsson T."/>
            <person name="Lv J."/>
            <person name="Arendt D."/>
            <person name="Savage R."/>
            <person name="Osoegawa K."/>
            <person name="de Jong P."/>
            <person name="Grimwood J."/>
            <person name="Chapman J.A."/>
            <person name="Shapiro H."/>
            <person name="Aerts A."/>
            <person name="Otillar R.P."/>
            <person name="Terry A.Y."/>
            <person name="Boore J.L."/>
            <person name="Grigoriev I.V."/>
            <person name="Lindberg D.R."/>
            <person name="Seaver E.C."/>
            <person name="Weisblat D.A."/>
            <person name="Putnam N.H."/>
            <person name="Rokhsar D.S."/>
        </authorList>
    </citation>
    <scope>NUCLEOTIDE SEQUENCE</scope>
</reference>
<dbReference type="RefSeq" id="XP_009019122.1">
    <property type="nucleotide sequence ID" value="XM_009020874.1"/>
</dbReference>
<dbReference type="FunFam" id="2.60.40.1730:FF:000013">
    <property type="entry name" value="Aminopeptidase"/>
    <property type="match status" value="1"/>
</dbReference>
<protein>
    <recommendedName>
        <fullName evidence="16">Aminopeptidase</fullName>
        <ecNumber evidence="16">3.4.11.-</ecNumber>
    </recommendedName>
</protein>
<dbReference type="InterPro" id="IPR045357">
    <property type="entry name" value="Aminopeptidase_N-like_N"/>
</dbReference>
<evidence type="ECO:0000256" key="10">
    <source>
        <dbReference type="ARBA" id="ARBA00023136"/>
    </source>
</evidence>
<keyword evidence="9 16" id="KW-0482">Metalloprotease</keyword>
<evidence type="ECO:0000259" key="17">
    <source>
        <dbReference type="Pfam" id="PF01433"/>
    </source>
</evidence>
<evidence type="ECO:0000313" key="21">
    <source>
        <dbReference type="EnsemblMetazoa" id="HelroP81167"/>
    </source>
</evidence>
<feature type="domain" description="Peptidase M1 membrane alanine aminopeptidase" evidence="17">
    <location>
        <begin position="304"/>
        <end position="523"/>
    </location>
</feature>
<evidence type="ECO:0000313" key="20">
    <source>
        <dbReference type="EMBL" id="ESO02908.1"/>
    </source>
</evidence>
<comment type="similarity">
    <text evidence="2 16">Belongs to the peptidase M1 family.</text>
</comment>
<evidence type="ECO:0000256" key="15">
    <source>
        <dbReference type="PIRSR" id="PIRSR634016-4"/>
    </source>
</evidence>
<keyword evidence="8 14" id="KW-0862">Zinc</keyword>
<dbReference type="FunFam" id="1.10.390.10:FF:000006">
    <property type="entry name" value="Puromycin-sensitive aminopeptidase"/>
    <property type="match status" value="1"/>
</dbReference>
<dbReference type="GeneID" id="20215903"/>
<dbReference type="EnsemblMetazoa" id="HelroT81167">
    <property type="protein sequence ID" value="HelroP81167"/>
    <property type="gene ID" value="HelroG81167"/>
</dbReference>
<evidence type="ECO:0000256" key="2">
    <source>
        <dbReference type="ARBA" id="ARBA00010136"/>
    </source>
</evidence>
<evidence type="ECO:0000313" key="22">
    <source>
        <dbReference type="Proteomes" id="UP000015101"/>
    </source>
</evidence>
<evidence type="ECO:0000256" key="3">
    <source>
        <dbReference type="ARBA" id="ARBA00022438"/>
    </source>
</evidence>
<name>T1G4A5_HELRO</name>
<dbReference type="OMA" id="MFPVMVK"/>
<keyword evidence="5 16" id="KW-0645">Protease</keyword>
<dbReference type="CTD" id="20215903"/>
<feature type="domain" description="ERAP1-like C-terminal" evidence="18">
    <location>
        <begin position="602"/>
        <end position="919"/>
    </location>
</feature>
<dbReference type="Pfam" id="PF01433">
    <property type="entry name" value="Peptidase_M1"/>
    <property type="match status" value="1"/>
</dbReference>
<comment type="cofactor">
    <cofactor evidence="14 16">
        <name>Zn(2+)</name>
        <dbReference type="ChEBI" id="CHEBI:29105"/>
    </cofactor>
    <text evidence="14 16">Binds 1 zinc ion per subunit.</text>
</comment>